<dbReference type="EMBL" id="OU015568">
    <property type="protein sequence ID" value="CAG5085601.1"/>
    <property type="molecule type" value="Genomic_DNA"/>
</dbReference>
<dbReference type="Pfam" id="PF13883">
    <property type="entry name" value="CREG_beta-barrel"/>
    <property type="match status" value="1"/>
</dbReference>
<feature type="domain" description="CREG-like beta-barrel" evidence="1">
    <location>
        <begin position="9"/>
        <end position="151"/>
    </location>
</feature>
<evidence type="ECO:0000259" key="1">
    <source>
        <dbReference type="Pfam" id="PF13883"/>
    </source>
</evidence>
<sequence>MSKNKQKIRKSDRPFSNIISFAEGFPGNSTGQPYFFVSSLDQSMADLRAFNYASLAVSEAASGPCGTGTVTNDPEDPRCVRLVLNGSWTKVPVHSQEWVLARRNLFKHHPEMKDWESMGTHDWFLAKLEIDHLWLIDWFGGGYEMPLSDYFSGSDGIGNSLK</sequence>
<organism evidence="2 3">
    <name type="scientific">Oikopleura dioica</name>
    <name type="common">Tunicate</name>
    <dbReference type="NCBI Taxonomy" id="34765"/>
    <lineage>
        <taxon>Eukaryota</taxon>
        <taxon>Metazoa</taxon>
        <taxon>Chordata</taxon>
        <taxon>Tunicata</taxon>
        <taxon>Appendicularia</taxon>
        <taxon>Copelata</taxon>
        <taxon>Oikopleuridae</taxon>
        <taxon>Oikopleura</taxon>
    </lineage>
</organism>
<reference evidence="2 3" key="1">
    <citation type="submission" date="2021-04" db="EMBL/GenBank/DDBJ databases">
        <authorList>
            <person name="Bliznina A."/>
        </authorList>
    </citation>
    <scope>NUCLEOTIDE SEQUENCE [LARGE SCALE GENOMIC DNA]</scope>
</reference>
<dbReference type="PANTHER" id="PTHR13343">
    <property type="entry name" value="CREG1 PROTEIN"/>
    <property type="match status" value="1"/>
</dbReference>
<dbReference type="InterPro" id="IPR055343">
    <property type="entry name" value="CREG_beta-barrel"/>
</dbReference>
<gene>
    <name evidence="2" type="ORF">OKIOD_LOCUS2497</name>
</gene>
<dbReference type="Proteomes" id="UP001158576">
    <property type="component" value="Chromosome PAR"/>
</dbReference>
<dbReference type="SUPFAM" id="SSF50475">
    <property type="entry name" value="FMN-binding split barrel"/>
    <property type="match status" value="1"/>
</dbReference>
<evidence type="ECO:0000313" key="3">
    <source>
        <dbReference type="Proteomes" id="UP001158576"/>
    </source>
</evidence>
<proteinExistence type="predicted"/>
<protein>
    <submittedName>
        <fullName evidence="2">Oidioi.mRNA.OKI2018_I69.PAR.g10939.t1.cds</fullName>
    </submittedName>
</protein>
<evidence type="ECO:0000313" key="2">
    <source>
        <dbReference type="EMBL" id="CAG5085601.1"/>
    </source>
</evidence>
<name>A0ABN7RXN1_OIKDI</name>
<dbReference type="InterPro" id="IPR012349">
    <property type="entry name" value="Split_barrel_FMN-bd"/>
</dbReference>
<keyword evidence="3" id="KW-1185">Reference proteome</keyword>
<dbReference type="PANTHER" id="PTHR13343:SF17">
    <property type="entry name" value="CELLULAR REPRESSOR OF E1A-STIMULATED GENES, ISOFORM A"/>
    <property type="match status" value="1"/>
</dbReference>
<accession>A0ABN7RXN1</accession>
<dbReference type="Gene3D" id="2.30.110.10">
    <property type="entry name" value="Electron Transport, Fmn-binding Protein, Chain A"/>
    <property type="match status" value="1"/>
</dbReference>